<dbReference type="EMBL" id="JBHTMN010000018">
    <property type="protein sequence ID" value="MFD1384915.1"/>
    <property type="molecule type" value="Genomic_DNA"/>
</dbReference>
<dbReference type="SUPFAM" id="SSF109604">
    <property type="entry name" value="HD-domain/PDEase-like"/>
    <property type="match status" value="1"/>
</dbReference>
<evidence type="ECO:0000313" key="2">
    <source>
        <dbReference type="EMBL" id="MFD1384915.1"/>
    </source>
</evidence>
<dbReference type="InterPro" id="IPR052340">
    <property type="entry name" value="RNase_Y/CdgJ"/>
</dbReference>
<dbReference type="PANTHER" id="PTHR33525">
    <property type="match status" value="1"/>
</dbReference>
<dbReference type="PROSITE" id="PS51833">
    <property type="entry name" value="HDOD"/>
    <property type="match status" value="1"/>
</dbReference>
<accession>A0ABW4B6D2</accession>
<evidence type="ECO:0000313" key="3">
    <source>
        <dbReference type="Proteomes" id="UP001597059"/>
    </source>
</evidence>
<organism evidence="2 3">
    <name type="scientific">Rhodanobacter aciditrophus</name>
    <dbReference type="NCBI Taxonomy" id="1623218"/>
    <lineage>
        <taxon>Bacteria</taxon>
        <taxon>Pseudomonadati</taxon>
        <taxon>Pseudomonadota</taxon>
        <taxon>Gammaproteobacteria</taxon>
        <taxon>Lysobacterales</taxon>
        <taxon>Rhodanobacteraceae</taxon>
        <taxon>Rhodanobacter</taxon>
    </lineage>
</organism>
<sequence length="491" mass="55667">MKNKSPSGLTEWLLYLQDRKLPVGSDNIAKLRKQIKTPDETLDRMQSNIASEPMLAFAILNRANMIVEYKRNDIKSPIHAASMIGMKGIATIFDSLEPYQYSRKNPAHAAFWREVQTSYEAAAIAKQWALEKKISRIDDVYWITFFRDAVRWLLWFHAHDIMQELTTRVRKGDASESSEQALLGCRIDELTVALFKEWKVPQIIIDSFLTDQIPTAEELQSIARLTHTPDQLPGFAEDKRVTLLMNGPLILAYCASRISQEANVMGWGSKNLPFYYRVISAIIHIKLGDAIQLTHYATREAAQEFTIDAKQSLAAQLLSPLLYTRTSASKAPVTKRVKVSPMAALEQKLKTLSEPKQRTATAMKALLSLFKGSCDQILILRHDTATGKLSPMLQFGYDVSQIKQVKWDASTPVISKLTSKRVAVHFNDSKLASMLRQMPENADKLFHEKQHLFLASSPVSEQETYIYWLAGQTALSQEQFDTFKRVIKLAD</sequence>
<evidence type="ECO:0000259" key="1">
    <source>
        <dbReference type="PROSITE" id="PS51833"/>
    </source>
</evidence>
<reference evidence="3" key="1">
    <citation type="journal article" date="2019" name="Int. J. Syst. Evol. Microbiol.">
        <title>The Global Catalogue of Microorganisms (GCM) 10K type strain sequencing project: providing services to taxonomists for standard genome sequencing and annotation.</title>
        <authorList>
            <consortium name="The Broad Institute Genomics Platform"/>
            <consortium name="The Broad Institute Genome Sequencing Center for Infectious Disease"/>
            <person name="Wu L."/>
            <person name="Ma J."/>
        </authorList>
    </citation>
    <scope>NUCLEOTIDE SEQUENCE [LARGE SCALE GENOMIC DNA]</scope>
    <source>
        <strain evidence="3">JCM 30774</strain>
    </source>
</reference>
<name>A0ABW4B6D2_9GAMM</name>
<dbReference type="Proteomes" id="UP001597059">
    <property type="component" value="Unassembled WGS sequence"/>
</dbReference>
<dbReference type="Gene3D" id="1.10.3210.10">
    <property type="entry name" value="Hypothetical protein af1432"/>
    <property type="match status" value="1"/>
</dbReference>
<dbReference type="Pfam" id="PF08668">
    <property type="entry name" value="HDOD"/>
    <property type="match status" value="1"/>
</dbReference>
<dbReference type="PANTHER" id="PTHR33525:SF4">
    <property type="entry name" value="CYCLIC DI-GMP PHOSPHODIESTERASE CDGJ"/>
    <property type="match status" value="1"/>
</dbReference>
<dbReference type="InterPro" id="IPR013976">
    <property type="entry name" value="HDOD"/>
</dbReference>
<proteinExistence type="predicted"/>
<gene>
    <name evidence="2" type="ORF">ACFQ45_16225</name>
</gene>
<dbReference type="RefSeq" id="WP_377369589.1">
    <property type="nucleotide sequence ID" value="NZ_JBHTMN010000018.1"/>
</dbReference>
<protein>
    <submittedName>
        <fullName evidence="2">HDOD domain-containing protein</fullName>
    </submittedName>
</protein>
<keyword evidence="3" id="KW-1185">Reference proteome</keyword>
<comment type="caution">
    <text evidence="2">The sequence shown here is derived from an EMBL/GenBank/DDBJ whole genome shotgun (WGS) entry which is preliminary data.</text>
</comment>
<feature type="domain" description="HDOD" evidence="1">
    <location>
        <begin position="21"/>
        <end position="214"/>
    </location>
</feature>